<gene>
    <name evidence="2" type="ordered locus">BN4_11337</name>
</gene>
<feature type="transmembrane region" description="Helical" evidence="1">
    <location>
        <begin position="36"/>
        <end position="57"/>
    </location>
</feature>
<evidence type="ECO:0000256" key="1">
    <source>
        <dbReference type="SAM" id="Phobius"/>
    </source>
</evidence>
<reference evidence="3" key="2">
    <citation type="journal article" date="2013" name="Stand. Genomic Sci.">
        <title>Complete genome sequence of Desulfocapsa sulfexigens, a marine deltaproteobacterium specialized in disproportionating inorganic sulfur compounds.</title>
        <authorList>
            <person name="Finster K.W."/>
            <person name="Kjeldsen K.U."/>
            <person name="Kube M."/>
            <person name="Reinhardt R."/>
            <person name="Mussmann M."/>
            <person name="Amann R."/>
            <person name="Schreiber L."/>
        </authorList>
    </citation>
    <scope>NUCLEOTIDE SEQUENCE [LARGE SCALE GENOMIC DNA]</scope>
    <source>
        <strain evidence="3">DSM 10523 / SB164P1</strain>
    </source>
</reference>
<dbReference type="RefSeq" id="WP_015414620.1">
    <property type="nucleotide sequence ID" value="NC_020409.1"/>
</dbReference>
<accession>M1WPT6</accession>
<feature type="transmembrane region" description="Helical" evidence="1">
    <location>
        <begin position="12"/>
        <end position="30"/>
    </location>
</feature>
<dbReference type="AlphaFoldDB" id="M1WPT6"/>
<keyword evidence="3" id="KW-1185">Reference proteome</keyword>
<protein>
    <submittedName>
        <fullName evidence="2">Uncharacterized protein</fullName>
    </submittedName>
</protein>
<dbReference type="KEGG" id="dpi:BN4_11337"/>
<keyword evidence="1" id="KW-1133">Transmembrane helix</keyword>
<evidence type="ECO:0000313" key="2">
    <source>
        <dbReference type="EMBL" id="CCH48574.1"/>
    </source>
</evidence>
<evidence type="ECO:0000313" key="3">
    <source>
        <dbReference type="Proteomes" id="UP000011724"/>
    </source>
</evidence>
<feature type="transmembrane region" description="Helical" evidence="1">
    <location>
        <begin position="69"/>
        <end position="94"/>
    </location>
</feature>
<proteinExistence type="predicted"/>
<feature type="transmembrane region" description="Helical" evidence="1">
    <location>
        <begin position="106"/>
        <end position="137"/>
    </location>
</feature>
<sequence>MSEALKKSFQMGLACSIVALAHALTMHLSIKNAPLSASFISVSGTLVAGTAAWYWLIAKCQRYSTTRGFLVGLATGWISQYLGIAGDLVVSALAEHSTTLSNLVKAVFWSPVLTVFTFFLYGWMVILACSVTGVVLVKIQAKAVGNGTCCHHQ</sequence>
<organism evidence="2 3">
    <name type="scientific">Pseudodesulfovibrio piezophilus (strain DSM 21447 / JCM 15486 / C1TLV30)</name>
    <name type="common">Desulfovibrio piezophilus</name>
    <dbReference type="NCBI Taxonomy" id="1322246"/>
    <lineage>
        <taxon>Bacteria</taxon>
        <taxon>Pseudomonadati</taxon>
        <taxon>Thermodesulfobacteriota</taxon>
        <taxon>Desulfovibrionia</taxon>
        <taxon>Desulfovibrionales</taxon>
        <taxon>Desulfovibrionaceae</taxon>
    </lineage>
</organism>
<name>M1WPT6_PSEP2</name>
<keyword evidence="1" id="KW-0472">Membrane</keyword>
<keyword evidence="1" id="KW-0812">Transmembrane</keyword>
<reference evidence="2 3" key="1">
    <citation type="journal article" date="2013" name="PLoS ONE">
        <title>The first genomic and proteomic characterization of a deep-sea sulfate reducer: insights into the piezophilic lifestyle of Desulfovibrio piezophilus.</title>
        <authorList>
            <person name="Pradel N."/>
            <person name="Ji B."/>
            <person name="Gimenez G."/>
            <person name="Talla E."/>
            <person name="Lenoble P."/>
            <person name="Garel M."/>
            <person name="Tamburini C."/>
            <person name="Fourquet P."/>
            <person name="Lebrun R."/>
            <person name="Bertin P."/>
            <person name="Denis Y."/>
            <person name="Pophillat M."/>
            <person name="Barbe V."/>
            <person name="Ollivier B."/>
            <person name="Dolla A."/>
        </authorList>
    </citation>
    <scope>NUCLEOTIDE SEQUENCE [LARGE SCALE GENOMIC DNA]</scope>
    <source>
        <strain evidence="3">DSM 10523 / SB164P1</strain>
    </source>
</reference>
<dbReference type="EMBL" id="FO203427">
    <property type="protein sequence ID" value="CCH48574.1"/>
    <property type="molecule type" value="Genomic_DNA"/>
</dbReference>
<dbReference type="HOGENOM" id="CLU_1710323_0_0_7"/>
<dbReference type="Proteomes" id="UP000011724">
    <property type="component" value="Chromosome"/>
</dbReference>
<dbReference type="STRING" id="1322246.BN4_11337"/>